<dbReference type="EMBL" id="PEDL01000001">
    <property type="protein sequence ID" value="PHV72193.1"/>
    <property type="molecule type" value="Genomic_DNA"/>
</dbReference>
<name>A0AC61DHE1_9FIRM</name>
<gene>
    <name evidence="1" type="ORF">CS063_01590</name>
</gene>
<sequence>MRYYAQINDLGYCICISELSDEVIKENMINILSYDTSYLGRKCDVNNMVWLDEYIDKPQEENRLNQIEQAIGILAEQVAKNTLLTGGN</sequence>
<keyword evidence="2" id="KW-1185">Reference proteome</keyword>
<protein>
    <submittedName>
        <fullName evidence="1">Uncharacterized protein</fullName>
    </submittedName>
</protein>
<evidence type="ECO:0000313" key="2">
    <source>
        <dbReference type="Proteomes" id="UP000224460"/>
    </source>
</evidence>
<comment type="caution">
    <text evidence="1">The sequence shown here is derived from an EMBL/GenBank/DDBJ whole genome shotgun (WGS) entry which is preliminary data.</text>
</comment>
<accession>A0AC61DHE1</accession>
<evidence type="ECO:0000313" key="1">
    <source>
        <dbReference type="EMBL" id="PHV72193.1"/>
    </source>
</evidence>
<reference evidence="1" key="1">
    <citation type="submission" date="2017-10" db="EMBL/GenBank/DDBJ databases">
        <title>Genome sequence of cellulolytic Lachnospiraceae bacterium XHS1971 isolated from hotspring sediment.</title>
        <authorList>
            <person name="Vasudevan G."/>
            <person name="Joshi A.J."/>
            <person name="Hivarkar S."/>
            <person name="Lanjekar V.B."/>
            <person name="Dhakephalkar P.K."/>
            <person name="Dagar S."/>
        </authorList>
    </citation>
    <scope>NUCLEOTIDE SEQUENCE</scope>
    <source>
        <strain evidence="1">XHS1971</strain>
    </source>
</reference>
<proteinExistence type="predicted"/>
<organism evidence="1 2">
    <name type="scientific">Sporanaerobium hydrogeniformans</name>
    <dbReference type="NCBI Taxonomy" id="3072179"/>
    <lineage>
        <taxon>Bacteria</taxon>
        <taxon>Bacillati</taxon>
        <taxon>Bacillota</taxon>
        <taxon>Clostridia</taxon>
        <taxon>Lachnospirales</taxon>
        <taxon>Lachnospiraceae</taxon>
        <taxon>Sporanaerobium</taxon>
    </lineage>
</organism>
<dbReference type="Proteomes" id="UP000224460">
    <property type="component" value="Unassembled WGS sequence"/>
</dbReference>